<reference evidence="2" key="1">
    <citation type="submission" date="2023-04" db="EMBL/GenBank/DDBJ databases">
        <title>Phytophthora fragariaefolia NBRC 109709.</title>
        <authorList>
            <person name="Ichikawa N."/>
            <person name="Sato H."/>
            <person name="Tonouchi N."/>
        </authorList>
    </citation>
    <scope>NUCLEOTIDE SEQUENCE</scope>
    <source>
        <strain evidence="2">NBRC 109709</strain>
    </source>
</reference>
<dbReference type="Proteomes" id="UP001165121">
    <property type="component" value="Unassembled WGS sequence"/>
</dbReference>
<accession>A0A9W6UC97</accession>
<comment type="caution">
    <text evidence="2">The sequence shown here is derived from an EMBL/GenBank/DDBJ whole genome shotgun (WGS) entry which is preliminary data.</text>
</comment>
<dbReference type="EMBL" id="BSXT01000540">
    <property type="protein sequence ID" value="GMF29577.1"/>
    <property type="molecule type" value="Genomic_DNA"/>
</dbReference>
<protein>
    <submittedName>
        <fullName evidence="2">Unnamed protein product</fullName>
    </submittedName>
</protein>
<proteinExistence type="predicted"/>
<organism evidence="2 3">
    <name type="scientific">Phytophthora fragariaefolia</name>
    <dbReference type="NCBI Taxonomy" id="1490495"/>
    <lineage>
        <taxon>Eukaryota</taxon>
        <taxon>Sar</taxon>
        <taxon>Stramenopiles</taxon>
        <taxon>Oomycota</taxon>
        <taxon>Peronosporomycetes</taxon>
        <taxon>Peronosporales</taxon>
        <taxon>Peronosporaceae</taxon>
        <taxon>Phytophthora</taxon>
    </lineage>
</organism>
<feature type="region of interest" description="Disordered" evidence="1">
    <location>
        <begin position="42"/>
        <end position="151"/>
    </location>
</feature>
<dbReference type="AlphaFoldDB" id="A0A9W6UC97"/>
<keyword evidence="3" id="KW-1185">Reference proteome</keyword>
<evidence type="ECO:0000256" key="1">
    <source>
        <dbReference type="SAM" id="MobiDB-lite"/>
    </source>
</evidence>
<gene>
    <name evidence="2" type="ORF">Pfra01_000635200</name>
</gene>
<feature type="compositionally biased region" description="Polar residues" evidence="1">
    <location>
        <begin position="48"/>
        <end position="59"/>
    </location>
</feature>
<name>A0A9W6UC97_9STRA</name>
<sequence length="255" mass="27959">MGVKLNLRLTGVVLCAARQAWVGLSGTLSVAGTEAVAPTAAPVMQAQPIKSPQSTLEQEGNQDDDDPADHQRQFAAAYAEGQREAASEAEPQVTRPASTDRAAPKRAQMAQQQRAQRVNMTTSQTERRRAKHRERQSSNQQNQNADDEEDGLNGISWWDVLTPAQQRGMAKRLVAATPMAPTPAPAEQTIVGREQRSRRKELKINDFKGKPGESVEAWLASVLEEVTDLRLRLAIHVHSGLKQAAKLVQNTIHVQ</sequence>
<evidence type="ECO:0000313" key="2">
    <source>
        <dbReference type="EMBL" id="GMF29577.1"/>
    </source>
</evidence>
<evidence type="ECO:0000313" key="3">
    <source>
        <dbReference type="Proteomes" id="UP001165121"/>
    </source>
</evidence>
<feature type="compositionally biased region" description="Low complexity" evidence="1">
    <location>
        <begin position="105"/>
        <end position="117"/>
    </location>
</feature>